<dbReference type="EMBL" id="CM032188">
    <property type="protein sequence ID" value="KAG7088265.1"/>
    <property type="molecule type" value="Genomic_DNA"/>
</dbReference>
<evidence type="ECO:0000256" key="1">
    <source>
        <dbReference type="SAM" id="MobiDB-lite"/>
    </source>
</evidence>
<dbReference type="GeneID" id="66081354"/>
<feature type="compositionally biased region" description="Low complexity" evidence="1">
    <location>
        <begin position="328"/>
        <end position="345"/>
    </location>
</feature>
<reference evidence="2" key="1">
    <citation type="journal article" date="2021" name="Genome Biol. Evol.">
        <title>The assembled and annotated genome of the fairy-ring fungus Marasmius oreades.</title>
        <authorList>
            <person name="Hiltunen M."/>
            <person name="Ament-Velasquez S.L."/>
            <person name="Johannesson H."/>
        </authorList>
    </citation>
    <scope>NUCLEOTIDE SEQUENCE</scope>
    <source>
        <strain evidence="2">03SP1</strain>
    </source>
</reference>
<dbReference type="RefSeq" id="XP_043004736.1">
    <property type="nucleotide sequence ID" value="XM_043157369.1"/>
</dbReference>
<dbReference type="AlphaFoldDB" id="A0A9P7UNS3"/>
<keyword evidence="3" id="KW-1185">Reference proteome</keyword>
<gene>
    <name evidence="2" type="ORF">E1B28_012279</name>
</gene>
<dbReference type="OrthoDB" id="2896961at2759"/>
<proteinExistence type="predicted"/>
<dbReference type="Proteomes" id="UP001049176">
    <property type="component" value="Chromosome 8"/>
</dbReference>
<accession>A0A9P7UNS3</accession>
<protein>
    <submittedName>
        <fullName evidence="2">Uncharacterized protein</fullName>
    </submittedName>
</protein>
<feature type="region of interest" description="Disordered" evidence="1">
    <location>
        <begin position="174"/>
        <end position="367"/>
    </location>
</feature>
<evidence type="ECO:0000313" key="3">
    <source>
        <dbReference type="Proteomes" id="UP001049176"/>
    </source>
</evidence>
<organism evidence="2 3">
    <name type="scientific">Marasmius oreades</name>
    <name type="common">fairy-ring Marasmius</name>
    <dbReference type="NCBI Taxonomy" id="181124"/>
    <lineage>
        <taxon>Eukaryota</taxon>
        <taxon>Fungi</taxon>
        <taxon>Dikarya</taxon>
        <taxon>Basidiomycota</taxon>
        <taxon>Agaricomycotina</taxon>
        <taxon>Agaricomycetes</taxon>
        <taxon>Agaricomycetidae</taxon>
        <taxon>Agaricales</taxon>
        <taxon>Marasmiineae</taxon>
        <taxon>Marasmiaceae</taxon>
        <taxon>Marasmius</taxon>
    </lineage>
</organism>
<feature type="compositionally biased region" description="Polar residues" evidence="1">
    <location>
        <begin position="213"/>
        <end position="226"/>
    </location>
</feature>
<comment type="caution">
    <text evidence="2">The sequence shown here is derived from an EMBL/GenBank/DDBJ whole genome shotgun (WGS) entry which is preliminary data.</text>
</comment>
<sequence>MEELILLHKRTGIRAFLYLTKGSEDCPSQPAWGTTDDDVQSFFRRQLGIEPWSLMSQFELWVYSQGKETTLKDFKQQMCYGDNYRRTLVHTHGVRLIGWPFMEDPEVQNDDIPVPAGLAPVPKIISPYSITSMDDVRVLHRRLSTDECYWVGLSNSEINEDQRLFRERLERNQLREEKSGKKQKGKARKKKMTGVEKGSAEVVETDSEEDTGSVEQGVSASETSAVAKQVTKVGGRGKKRKGVATEGTESLVQKKRKCAAQDSDKSKGKSSSKPAASSTKPAKKRSMKVVTSQLPSAATFRSHATLSDTNESGDDKSPSLPENSSQHTSNVSTTSTALTTPTAASNVGSLSMVSTTPNSNASLPSNVSDIPTSNVAVPSMAPTMPISNVSASVVATPSLPIANVDDSLSHSSYHPLLAPVNPGAAFMQA</sequence>
<evidence type="ECO:0000313" key="2">
    <source>
        <dbReference type="EMBL" id="KAG7088265.1"/>
    </source>
</evidence>
<feature type="compositionally biased region" description="Polar residues" evidence="1">
    <location>
        <begin position="346"/>
        <end position="367"/>
    </location>
</feature>
<feature type="compositionally biased region" description="Basic residues" evidence="1">
    <location>
        <begin position="181"/>
        <end position="192"/>
    </location>
</feature>
<feature type="compositionally biased region" description="Low complexity" evidence="1">
    <location>
        <begin position="269"/>
        <end position="280"/>
    </location>
</feature>
<dbReference type="KEGG" id="more:E1B28_012279"/>
<feature type="compositionally biased region" description="Acidic residues" evidence="1">
    <location>
        <begin position="203"/>
        <end position="212"/>
    </location>
</feature>
<name>A0A9P7UNS3_9AGAR</name>